<dbReference type="PANTHER" id="PTHR23389:SF9">
    <property type="entry name" value="DNA LIGASE"/>
    <property type="match status" value="1"/>
</dbReference>
<dbReference type="Pfam" id="PF01653">
    <property type="entry name" value="DNA_ligase_aden"/>
    <property type="match status" value="1"/>
</dbReference>
<comment type="function">
    <text evidence="1 14">DNA ligase that catalyzes the formation of phosphodiester linkages between 5'-phosphoryl and 3'-hydroxyl groups in double-stranded DNA using NAD as a coenzyme and as the energy source for the reaction. It is essential for DNA replication and repair of damaged DNA.</text>
</comment>
<dbReference type="GO" id="GO:0003677">
    <property type="term" value="F:DNA binding"/>
    <property type="evidence" value="ECO:0007669"/>
    <property type="project" value="InterPro"/>
</dbReference>
<dbReference type="Gene3D" id="2.40.50.140">
    <property type="entry name" value="Nucleic acid-binding proteins"/>
    <property type="match status" value="1"/>
</dbReference>
<dbReference type="InterPro" id="IPR013839">
    <property type="entry name" value="DNAligase_adenylation"/>
</dbReference>
<dbReference type="FunFam" id="1.10.150.20:FF:000007">
    <property type="entry name" value="DNA ligase"/>
    <property type="match status" value="1"/>
</dbReference>
<dbReference type="PANTHER" id="PTHR23389">
    <property type="entry name" value="CHROMOSOME TRANSMISSION FIDELITY FACTOR 18"/>
    <property type="match status" value="1"/>
</dbReference>
<proteinExistence type="inferred from homology"/>
<organism evidence="17 18">
    <name type="scientific">Eiseniibacteriota bacterium</name>
    <dbReference type="NCBI Taxonomy" id="2212470"/>
    <lineage>
        <taxon>Bacteria</taxon>
        <taxon>Candidatus Eiseniibacteriota</taxon>
    </lineage>
</organism>
<dbReference type="InterPro" id="IPR004149">
    <property type="entry name" value="Znf_DNAligase_C4"/>
</dbReference>
<dbReference type="HAMAP" id="MF_01588">
    <property type="entry name" value="DNA_ligase_A"/>
    <property type="match status" value="1"/>
</dbReference>
<dbReference type="Gene3D" id="6.20.10.30">
    <property type="match status" value="1"/>
</dbReference>
<feature type="binding site" evidence="14">
    <location>
        <position position="318"/>
    </location>
    <ligand>
        <name>NAD(+)</name>
        <dbReference type="ChEBI" id="CHEBI:57540"/>
    </ligand>
</feature>
<feature type="binding site" evidence="14">
    <location>
        <position position="428"/>
    </location>
    <ligand>
        <name>Zn(2+)</name>
        <dbReference type="ChEBI" id="CHEBI:29105"/>
    </ligand>
</feature>
<feature type="domain" description="BRCT" evidence="16">
    <location>
        <begin position="592"/>
        <end position="671"/>
    </location>
</feature>
<feature type="binding site" evidence="14">
    <location>
        <position position="294"/>
    </location>
    <ligand>
        <name>NAD(+)</name>
        <dbReference type="ChEBI" id="CHEBI:57540"/>
    </ligand>
</feature>
<comment type="caution">
    <text evidence="17">The sequence shown here is derived from an EMBL/GenBank/DDBJ whole genome shotgun (WGS) entry which is preliminary data.</text>
</comment>
<keyword evidence="10 14" id="KW-0520">NAD</keyword>
<feature type="binding site" evidence="14">
    <location>
        <begin position="83"/>
        <end position="84"/>
    </location>
    <ligand>
        <name>NAD(+)</name>
        <dbReference type="ChEBI" id="CHEBI:57540"/>
    </ligand>
</feature>
<dbReference type="FunFam" id="2.40.50.140:FF:000012">
    <property type="entry name" value="DNA ligase"/>
    <property type="match status" value="1"/>
</dbReference>
<evidence type="ECO:0000256" key="8">
    <source>
        <dbReference type="ARBA" id="ARBA00022833"/>
    </source>
</evidence>
<keyword evidence="6 14" id="KW-0479">Metal-binding</keyword>
<dbReference type="Gene3D" id="1.10.287.610">
    <property type="entry name" value="Helix hairpin bin"/>
    <property type="match status" value="1"/>
</dbReference>
<dbReference type="GO" id="GO:0003911">
    <property type="term" value="F:DNA ligase (NAD+) activity"/>
    <property type="evidence" value="ECO:0007669"/>
    <property type="project" value="UniProtKB-UniRule"/>
</dbReference>
<dbReference type="GO" id="GO:0006281">
    <property type="term" value="P:DNA repair"/>
    <property type="evidence" value="ECO:0007669"/>
    <property type="project" value="UniProtKB-KW"/>
</dbReference>
<feature type="binding site" evidence="14">
    <location>
        <begin position="34"/>
        <end position="38"/>
    </location>
    <ligand>
        <name>NAD(+)</name>
        <dbReference type="ChEBI" id="CHEBI:57540"/>
    </ligand>
</feature>
<keyword evidence="5 14" id="KW-0235">DNA replication</keyword>
<keyword evidence="9 14" id="KW-0460">Magnesium</keyword>
<feature type="binding site" evidence="14">
    <location>
        <position position="178"/>
    </location>
    <ligand>
        <name>NAD(+)</name>
        <dbReference type="ChEBI" id="CHEBI:57540"/>
    </ligand>
</feature>
<evidence type="ECO:0000256" key="3">
    <source>
        <dbReference type="ARBA" id="ARBA00013308"/>
    </source>
</evidence>
<dbReference type="PIRSF" id="PIRSF001604">
    <property type="entry name" value="LigA"/>
    <property type="match status" value="1"/>
</dbReference>
<dbReference type="SUPFAM" id="SSF47781">
    <property type="entry name" value="RuvA domain 2-like"/>
    <property type="match status" value="1"/>
</dbReference>
<dbReference type="InterPro" id="IPR013840">
    <property type="entry name" value="DNAligase_N"/>
</dbReference>
<dbReference type="Gene3D" id="1.10.150.20">
    <property type="entry name" value="5' to 3' exonuclease, C-terminal subdomain"/>
    <property type="match status" value="2"/>
</dbReference>
<dbReference type="SUPFAM" id="SSF52113">
    <property type="entry name" value="BRCT domain"/>
    <property type="match status" value="1"/>
</dbReference>
<evidence type="ECO:0000256" key="12">
    <source>
        <dbReference type="ARBA" id="ARBA00034005"/>
    </source>
</evidence>
<comment type="similarity">
    <text evidence="13 14">Belongs to the NAD-dependent DNA ligase family. LigA subfamily.</text>
</comment>
<comment type="cofactor">
    <cofactor evidence="14">
        <name>Mg(2+)</name>
        <dbReference type="ChEBI" id="CHEBI:18420"/>
    </cofactor>
    <cofactor evidence="14">
        <name>Mn(2+)</name>
        <dbReference type="ChEBI" id="CHEBI:29035"/>
    </cofactor>
</comment>
<dbReference type="InterPro" id="IPR036420">
    <property type="entry name" value="BRCT_dom_sf"/>
</dbReference>
<dbReference type="InterPro" id="IPR010994">
    <property type="entry name" value="RuvA_2-like"/>
</dbReference>
<protein>
    <recommendedName>
        <fullName evidence="3 14">DNA ligase</fullName>
        <ecNumber evidence="2 14">6.5.1.2</ecNumber>
    </recommendedName>
    <alternativeName>
        <fullName evidence="14">Polydeoxyribonucleotide synthase [NAD(+)]</fullName>
    </alternativeName>
</protein>
<keyword evidence="14" id="KW-0464">Manganese</keyword>
<accession>A0A538SBY0</accession>
<dbReference type="Gene3D" id="3.40.50.10190">
    <property type="entry name" value="BRCT domain"/>
    <property type="match status" value="1"/>
</dbReference>
<evidence type="ECO:0000313" key="18">
    <source>
        <dbReference type="Proteomes" id="UP000320184"/>
    </source>
</evidence>
<dbReference type="PROSITE" id="PS01055">
    <property type="entry name" value="DNA_LIGASE_N1"/>
    <property type="match status" value="1"/>
</dbReference>
<evidence type="ECO:0000256" key="6">
    <source>
        <dbReference type="ARBA" id="ARBA00022723"/>
    </source>
</evidence>
<dbReference type="GO" id="GO:0006260">
    <property type="term" value="P:DNA replication"/>
    <property type="evidence" value="ECO:0007669"/>
    <property type="project" value="UniProtKB-KW"/>
</dbReference>
<dbReference type="CDD" id="cd00114">
    <property type="entry name" value="LIGANc"/>
    <property type="match status" value="1"/>
</dbReference>
<dbReference type="Proteomes" id="UP000320184">
    <property type="component" value="Unassembled WGS sequence"/>
</dbReference>
<dbReference type="SUPFAM" id="SSF50249">
    <property type="entry name" value="Nucleic acid-binding proteins"/>
    <property type="match status" value="1"/>
</dbReference>
<dbReference type="Pfam" id="PF03120">
    <property type="entry name" value="OB_DNA_ligase"/>
    <property type="match status" value="1"/>
</dbReference>
<dbReference type="InterPro" id="IPR001679">
    <property type="entry name" value="DNA_ligase"/>
</dbReference>
<evidence type="ECO:0000256" key="9">
    <source>
        <dbReference type="ARBA" id="ARBA00022842"/>
    </source>
</evidence>
<evidence type="ECO:0000256" key="7">
    <source>
        <dbReference type="ARBA" id="ARBA00022763"/>
    </source>
</evidence>
<evidence type="ECO:0000313" key="17">
    <source>
        <dbReference type="EMBL" id="TMQ48866.1"/>
    </source>
</evidence>
<dbReference type="NCBIfam" id="NF005932">
    <property type="entry name" value="PRK07956.1"/>
    <property type="match status" value="1"/>
</dbReference>
<dbReference type="EC" id="6.5.1.2" evidence="2 14"/>
<sequence length="671" mass="74545">MSRADARRRIAELSREIAEHDHRYYALNRPTISDAEYDRRLRELIELEERFPDLRLPDSPTLRVGGSLRTAFKKVPHVRPMLSLDSLMDESEVREFDARVRKGLSVERVTYMAEPKFDGLSVEIVYEDGVLARASTRGDGEVGEDITENVRTIRAVPLRLHSHRDRPAPQGILSVRGEALMPLPEFEALNKRLIEQNDEPFANARNSAAGTVRQLDPRITASRRLDFFAYDLVAPPGSEPETQHDVLESLGAWGFHVDRSARRCDGIDEGLRFHAELLERRDRLEFEIDGAVIKVDRRDAQERLGARSRSPRWAVAFKFPPREEITRILDIAVQVGRTGKLTPVALLQPVNVSGVTVSRATLHNQDEVDRKDVRVGDTVRVRRAGDVIPEVVEVIQDKRPRGAEPFRLPSKCPVCGARVERQGAYHVCTNGLSCPAQLQGHIEHFVSRGAMDIAGLGGKTVQQLLVKELVRNVADIYRLTPEDLAGLEGFAEKSIDNLMQAIEKSRHPRLERFLFALGVEHVGGTVARLLAEHYGGLAPLLEASEEELQGIKGIGPEVASAVHRFFSSPDNRKVLEQLELAGVRPVAEKKPRGPLPLAGEVVVFTGTLETLSRPEAQRRAEAAGATVAGSVSKKVTLVVAGPGAGSKREEAERQGIEVIDEERFLKRIGQV</sequence>
<dbReference type="SMART" id="SM00278">
    <property type="entry name" value="HhH1"/>
    <property type="match status" value="4"/>
</dbReference>
<dbReference type="InterPro" id="IPR001357">
    <property type="entry name" value="BRCT_dom"/>
</dbReference>
<feature type="binding site" evidence="14">
    <location>
        <position position="137"/>
    </location>
    <ligand>
        <name>NAD(+)</name>
        <dbReference type="ChEBI" id="CHEBI:57540"/>
    </ligand>
</feature>
<feature type="binding site" evidence="14">
    <location>
        <position position="434"/>
    </location>
    <ligand>
        <name>Zn(2+)</name>
        <dbReference type="ChEBI" id="CHEBI:29105"/>
    </ligand>
</feature>
<dbReference type="InterPro" id="IPR004150">
    <property type="entry name" value="NAD_DNA_ligase_OB"/>
</dbReference>
<dbReference type="GO" id="GO:0005829">
    <property type="term" value="C:cytosol"/>
    <property type="evidence" value="ECO:0007669"/>
    <property type="project" value="TreeGrafter"/>
</dbReference>
<evidence type="ECO:0000256" key="11">
    <source>
        <dbReference type="ARBA" id="ARBA00023204"/>
    </source>
</evidence>
<keyword evidence="4 14" id="KW-0436">Ligase</keyword>
<dbReference type="Pfam" id="PF03119">
    <property type="entry name" value="DNA_ligase_ZBD"/>
    <property type="match status" value="1"/>
</dbReference>
<keyword evidence="8 14" id="KW-0862">Zinc</keyword>
<dbReference type="InterPro" id="IPR033136">
    <property type="entry name" value="DNA_ligase_CS"/>
</dbReference>
<evidence type="ECO:0000256" key="13">
    <source>
        <dbReference type="ARBA" id="ARBA00060881"/>
    </source>
</evidence>
<dbReference type="SMART" id="SM00532">
    <property type="entry name" value="LIGANc"/>
    <property type="match status" value="1"/>
</dbReference>
<dbReference type="AlphaFoldDB" id="A0A538SBY0"/>
<evidence type="ECO:0000256" key="5">
    <source>
        <dbReference type="ARBA" id="ARBA00022705"/>
    </source>
</evidence>
<evidence type="ECO:0000256" key="2">
    <source>
        <dbReference type="ARBA" id="ARBA00012722"/>
    </source>
</evidence>
<feature type="binding site" evidence="14">
    <location>
        <position position="415"/>
    </location>
    <ligand>
        <name>Zn(2+)</name>
        <dbReference type="ChEBI" id="CHEBI:29105"/>
    </ligand>
</feature>
<comment type="catalytic activity">
    <reaction evidence="12 14 15">
        <text>NAD(+) + (deoxyribonucleotide)n-3'-hydroxyl + 5'-phospho-(deoxyribonucleotide)m = (deoxyribonucleotide)n+m + AMP + beta-nicotinamide D-nucleotide.</text>
        <dbReference type="EC" id="6.5.1.2"/>
    </reaction>
</comment>
<dbReference type="GO" id="GO:0046872">
    <property type="term" value="F:metal ion binding"/>
    <property type="evidence" value="ECO:0007669"/>
    <property type="project" value="UniProtKB-KW"/>
</dbReference>
<dbReference type="CDD" id="cd17748">
    <property type="entry name" value="BRCT_DNA_ligase_like"/>
    <property type="match status" value="1"/>
</dbReference>
<dbReference type="FunFam" id="3.30.470.30:FF:000001">
    <property type="entry name" value="DNA ligase"/>
    <property type="match status" value="1"/>
</dbReference>
<dbReference type="InterPro" id="IPR012340">
    <property type="entry name" value="NA-bd_OB-fold"/>
</dbReference>
<dbReference type="Pfam" id="PF14520">
    <property type="entry name" value="HHH_5"/>
    <property type="match status" value="1"/>
</dbReference>
<feature type="binding site" evidence="14">
    <location>
        <position position="114"/>
    </location>
    <ligand>
        <name>NAD(+)</name>
        <dbReference type="ChEBI" id="CHEBI:57540"/>
    </ligand>
</feature>
<dbReference type="Gene3D" id="3.30.470.30">
    <property type="entry name" value="DNA ligase/mRNA capping enzyme"/>
    <property type="match status" value="1"/>
</dbReference>
<keyword evidence="11 14" id="KW-0234">DNA repair</keyword>
<dbReference type="PROSITE" id="PS01056">
    <property type="entry name" value="DNA_LIGASE_N2"/>
    <property type="match status" value="1"/>
</dbReference>
<feature type="binding site" evidence="14">
    <location>
        <position position="412"/>
    </location>
    <ligand>
        <name>Zn(2+)</name>
        <dbReference type="ChEBI" id="CHEBI:29105"/>
    </ligand>
</feature>
<dbReference type="FunFam" id="1.10.150.20:FF:000006">
    <property type="entry name" value="DNA ligase"/>
    <property type="match status" value="1"/>
</dbReference>
<evidence type="ECO:0000256" key="10">
    <source>
        <dbReference type="ARBA" id="ARBA00023027"/>
    </source>
</evidence>
<dbReference type="Pfam" id="PF00533">
    <property type="entry name" value="BRCT"/>
    <property type="match status" value="1"/>
</dbReference>
<dbReference type="InterPro" id="IPR041663">
    <property type="entry name" value="DisA/LigA_HHH"/>
</dbReference>
<evidence type="ECO:0000256" key="1">
    <source>
        <dbReference type="ARBA" id="ARBA00004067"/>
    </source>
</evidence>
<dbReference type="FunFam" id="1.10.287.610:FF:000002">
    <property type="entry name" value="DNA ligase"/>
    <property type="match status" value="1"/>
</dbReference>
<dbReference type="PROSITE" id="PS50172">
    <property type="entry name" value="BRCT"/>
    <property type="match status" value="1"/>
</dbReference>
<gene>
    <name evidence="14 17" type="primary">ligA</name>
    <name evidence="17" type="ORF">E6K73_11075</name>
</gene>
<dbReference type="InterPro" id="IPR018239">
    <property type="entry name" value="DNA_ligase_AS"/>
</dbReference>
<keyword evidence="7 14" id="KW-0227">DNA damage</keyword>
<dbReference type="InterPro" id="IPR003583">
    <property type="entry name" value="Hlx-hairpin-Hlx_DNA-bd_motif"/>
</dbReference>
<dbReference type="NCBIfam" id="TIGR00575">
    <property type="entry name" value="dnlj"/>
    <property type="match status" value="1"/>
</dbReference>
<feature type="active site" description="N6-AMP-lysine intermediate" evidence="14">
    <location>
        <position position="116"/>
    </location>
</feature>
<name>A0A538SBY0_UNCEI</name>
<reference evidence="17 18" key="1">
    <citation type="journal article" date="2019" name="Nat. Microbiol.">
        <title>Mediterranean grassland soil C-N compound turnover is dependent on rainfall and depth, and is mediated by genomically divergent microorganisms.</title>
        <authorList>
            <person name="Diamond S."/>
            <person name="Andeer P.F."/>
            <person name="Li Z."/>
            <person name="Crits-Christoph A."/>
            <person name="Burstein D."/>
            <person name="Anantharaman K."/>
            <person name="Lane K.R."/>
            <person name="Thomas B.C."/>
            <person name="Pan C."/>
            <person name="Northen T.R."/>
            <person name="Banfield J.F."/>
        </authorList>
    </citation>
    <scope>NUCLEOTIDE SEQUENCE [LARGE SCALE GENOMIC DNA]</scope>
    <source>
        <strain evidence="17">WS_3</strain>
    </source>
</reference>
<dbReference type="Pfam" id="PF12826">
    <property type="entry name" value="HHH_2"/>
    <property type="match status" value="1"/>
</dbReference>
<evidence type="ECO:0000259" key="16">
    <source>
        <dbReference type="PROSITE" id="PS50172"/>
    </source>
</evidence>
<dbReference type="EMBL" id="VBOT01000132">
    <property type="protein sequence ID" value="TMQ48866.1"/>
    <property type="molecule type" value="Genomic_DNA"/>
</dbReference>
<dbReference type="SUPFAM" id="SSF56091">
    <property type="entry name" value="DNA ligase/mRNA capping enzyme, catalytic domain"/>
    <property type="match status" value="1"/>
</dbReference>
<evidence type="ECO:0000256" key="15">
    <source>
        <dbReference type="RuleBase" id="RU000618"/>
    </source>
</evidence>
<dbReference type="SMART" id="SM00292">
    <property type="entry name" value="BRCT"/>
    <property type="match status" value="1"/>
</dbReference>
<evidence type="ECO:0000256" key="14">
    <source>
        <dbReference type="HAMAP-Rule" id="MF_01588"/>
    </source>
</evidence>
<evidence type="ECO:0000256" key="4">
    <source>
        <dbReference type="ARBA" id="ARBA00022598"/>
    </source>
</evidence>